<comment type="cofactor">
    <cofactor evidence="1">
        <name>Zn(2+)</name>
        <dbReference type="ChEBI" id="CHEBI:29105"/>
    </cofactor>
</comment>
<dbReference type="InterPro" id="IPR001365">
    <property type="entry name" value="A_deaminase_dom"/>
</dbReference>
<dbReference type="GO" id="GO:0016814">
    <property type="term" value="F:hydrolase activity, acting on carbon-nitrogen (but not peptide) bonds, in cyclic amidines"/>
    <property type="evidence" value="ECO:0007669"/>
    <property type="project" value="UniProtKB-ARBA"/>
</dbReference>
<proteinExistence type="inferred from homology"/>
<comment type="caution">
    <text evidence="7">The sequence shown here is derived from an EMBL/GenBank/DDBJ whole genome shotgun (WGS) entry which is preliminary data.</text>
</comment>
<name>A0A2J6X5Z2_9CHLR</name>
<organism evidence="7 8">
    <name type="scientific">Chloroflexus aggregans</name>
    <dbReference type="NCBI Taxonomy" id="152260"/>
    <lineage>
        <taxon>Bacteria</taxon>
        <taxon>Bacillati</taxon>
        <taxon>Chloroflexota</taxon>
        <taxon>Chloroflexia</taxon>
        <taxon>Chloroflexales</taxon>
        <taxon>Chloroflexineae</taxon>
        <taxon>Chloroflexaceae</taxon>
        <taxon>Chloroflexus</taxon>
    </lineage>
</organism>
<dbReference type="PANTHER" id="PTHR43114">
    <property type="entry name" value="ADENINE DEAMINASE"/>
    <property type="match status" value="1"/>
</dbReference>
<gene>
    <name evidence="7" type="primary">add</name>
    <name evidence="7" type="ORF">C0184_07270</name>
</gene>
<feature type="domain" description="Adenosine deaminase" evidence="6">
    <location>
        <begin position="14"/>
        <end position="334"/>
    </location>
</feature>
<keyword evidence="5" id="KW-0862">Zinc</keyword>
<keyword evidence="3" id="KW-0479">Metal-binding</keyword>
<dbReference type="GO" id="GO:0019239">
    <property type="term" value="F:deaminase activity"/>
    <property type="evidence" value="ECO:0007669"/>
    <property type="project" value="InterPro"/>
</dbReference>
<evidence type="ECO:0000256" key="1">
    <source>
        <dbReference type="ARBA" id="ARBA00001947"/>
    </source>
</evidence>
<evidence type="ECO:0000313" key="8">
    <source>
        <dbReference type="Proteomes" id="UP000243376"/>
    </source>
</evidence>
<dbReference type="GO" id="GO:0046872">
    <property type="term" value="F:metal ion binding"/>
    <property type="evidence" value="ECO:0007669"/>
    <property type="project" value="UniProtKB-KW"/>
</dbReference>
<dbReference type="PANTHER" id="PTHR43114:SF6">
    <property type="entry name" value="ADENINE DEAMINASE"/>
    <property type="match status" value="1"/>
</dbReference>
<evidence type="ECO:0000259" key="6">
    <source>
        <dbReference type="Pfam" id="PF00962"/>
    </source>
</evidence>
<keyword evidence="4" id="KW-0378">Hydrolase</keyword>
<dbReference type="Gene3D" id="3.20.20.140">
    <property type="entry name" value="Metal-dependent hydrolases"/>
    <property type="match status" value="1"/>
</dbReference>
<protein>
    <submittedName>
        <fullName evidence="7">Adenosine deaminase</fullName>
    </submittedName>
</protein>
<dbReference type="InterPro" id="IPR032466">
    <property type="entry name" value="Metal_Hydrolase"/>
</dbReference>
<evidence type="ECO:0000256" key="5">
    <source>
        <dbReference type="ARBA" id="ARBA00022833"/>
    </source>
</evidence>
<dbReference type="SUPFAM" id="SSF51556">
    <property type="entry name" value="Metallo-dependent hydrolases"/>
    <property type="match status" value="1"/>
</dbReference>
<evidence type="ECO:0000313" key="7">
    <source>
        <dbReference type="EMBL" id="PMP82112.1"/>
    </source>
</evidence>
<dbReference type="Pfam" id="PF00962">
    <property type="entry name" value="A_deaminase"/>
    <property type="match status" value="1"/>
</dbReference>
<reference evidence="7 8" key="1">
    <citation type="submission" date="2018-01" db="EMBL/GenBank/DDBJ databases">
        <title>Metagenomic assembled genomes from two thermal pools in the Uzon Caldera, Kamchatka, Russia.</title>
        <authorList>
            <person name="Wilkins L."/>
            <person name="Ettinger C."/>
        </authorList>
    </citation>
    <scope>NUCLEOTIDE SEQUENCE [LARGE SCALE GENOMIC DNA]</scope>
    <source>
        <strain evidence="7">ZAV-02</strain>
    </source>
</reference>
<dbReference type="NCBIfam" id="TIGR01430">
    <property type="entry name" value="aden_deam"/>
    <property type="match status" value="1"/>
</dbReference>
<evidence type="ECO:0000256" key="4">
    <source>
        <dbReference type="ARBA" id="ARBA00022801"/>
    </source>
</evidence>
<evidence type="ECO:0000256" key="3">
    <source>
        <dbReference type="ARBA" id="ARBA00022723"/>
    </source>
</evidence>
<dbReference type="AlphaFoldDB" id="A0A2J6X5Z2"/>
<sequence>MLTPALAAFIERMPKIELHLHLEGAVAPRTFLELSRRNGIPLPVSTEQELAQLFHYDDFHAFLDTFMALAATIVSGEDFELLAFELGMQLAAQRVVYAEVMLSPMQHVRRGVDLVETLAGTAAGFARAAQYGGPRVGLVLDYGRQYGAAAAWPILETAIACRSYGVVGWSIGGNEIGHPPEEFIDLFTAARTAGLGVMAHAGEVVGPTSVWGAIDVLAVSRIGHGIRSVNDPLLMQTLTERQIVLDVCPSSNVRTKAVPTWSSHPLRRLYDNGVLVTINSDDPTFFETTISEEFRRAVTYLGFTADEFCQITRTAAQAAFLPIDERAALITTVEHHLQTLRTELGV</sequence>
<evidence type="ECO:0000256" key="2">
    <source>
        <dbReference type="ARBA" id="ARBA00006676"/>
    </source>
</evidence>
<accession>A0A2J6X5Z2</accession>
<dbReference type="EMBL" id="PNIQ01000477">
    <property type="protein sequence ID" value="PMP82112.1"/>
    <property type="molecule type" value="Genomic_DNA"/>
</dbReference>
<dbReference type="Proteomes" id="UP000243376">
    <property type="component" value="Unassembled WGS sequence"/>
</dbReference>
<comment type="similarity">
    <text evidence="2">Belongs to the metallo-dependent hydrolases superfamily. Adenosine and AMP deaminases family.</text>
</comment>
<dbReference type="InterPro" id="IPR006330">
    <property type="entry name" value="Ado/ade_deaminase"/>
</dbReference>